<dbReference type="SUPFAM" id="SSF100950">
    <property type="entry name" value="NagB/RpiA/CoA transferase-like"/>
    <property type="match status" value="1"/>
</dbReference>
<name>A0A8S0STI0_OLEEU</name>
<dbReference type="OrthoDB" id="269919at2759"/>
<evidence type="ECO:0000256" key="1">
    <source>
        <dbReference type="ARBA" id="ARBA00007251"/>
    </source>
</evidence>
<keyword evidence="6" id="KW-0396">Initiation factor</keyword>
<feature type="region of interest" description="Disordered" evidence="5">
    <location>
        <begin position="105"/>
        <end position="130"/>
    </location>
</feature>
<dbReference type="PANTHER" id="PTHR45859:SF2">
    <property type="entry name" value="TRANSLATION INITIATION FACTOR EIF-2B SUBUNIT BETA-LIKE"/>
    <property type="match status" value="1"/>
</dbReference>
<dbReference type="Pfam" id="PF01008">
    <property type="entry name" value="IF-2B"/>
    <property type="match status" value="1"/>
</dbReference>
<dbReference type="GO" id="GO:0003743">
    <property type="term" value="F:translation initiation factor activity"/>
    <property type="evidence" value="ECO:0007669"/>
    <property type="project" value="UniProtKB-KW"/>
</dbReference>
<dbReference type="InterPro" id="IPR051855">
    <property type="entry name" value="eIF2B_beta_subunit"/>
</dbReference>
<keyword evidence="6" id="KW-0648">Protein biosynthesis</keyword>
<dbReference type="InterPro" id="IPR042529">
    <property type="entry name" value="IF_2B-like_C"/>
</dbReference>
<dbReference type="FunFam" id="3.40.50.10470:FF:000005">
    <property type="entry name" value="translation initiation factor eIF-2B subunit beta"/>
    <property type="match status" value="1"/>
</dbReference>
<dbReference type="GO" id="GO:0005851">
    <property type="term" value="C:eukaryotic translation initiation factor 2B complex"/>
    <property type="evidence" value="ECO:0007669"/>
    <property type="project" value="TreeGrafter"/>
</dbReference>
<gene>
    <name evidence="6" type="ORF">OLEA9_A011937</name>
</gene>
<dbReference type="InterPro" id="IPR037171">
    <property type="entry name" value="NagB/RpiA_transferase-like"/>
</dbReference>
<evidence type="ECO:0000256" key="5">
    <source>
        <dbReference type="SAM" id="MobiDB-lite"/>
    </source>
</evidence>
<organism evidence="6 7">
    <name type="scientific">Olea europaea subsp. europaea</name>
    <dbReference type="NCBI Taxonomy" id="158383"/>
    <lineage>
        <taxon>Eukaryota</taxon>
        <taxon>Viridiplantae</taxon>
        <taxon>Streptophyta</taxon>
        <taxon>Embryophyta</taxon>
        <taxon>Tracheophyta</taxon>
        <taxon>Spermatophyta</taxon>
        <taxon>Magnoliopsida</taxon>
        <taxon>eudicotyledons</taxon>
        <taxon>Gunneridae</taxon>
        <taxon>Pentapetalae</taxon>
        <taxon>asterids</taxon>
        <taxon>lamiids</taxon>
        <taxon>Lamiales</taxon>
        <taxon>Oleaceae</taxon>
        <taxon>Oleeae</taxon>
        <taxon>Olea</taxon>
    </lineage>
</organism>
<dbReference type="InterPro" id="IPR000649">
    <property type="entry name" value="IF-2B-related"/>
</dbReference>
<comment type="caution">
    <text evidence="6">The sequence shown here is derived from an EMBL/GenBank/DDBJ whole genome shotgun (WGS) entry which is preliminary data.</text>
</comment>
<dbReference type="Gene3D" id="3.40.50.10470">
    <property type="entry name" value="Translation initiation factor eif-2b, domain 2"/>
    <property type="match status" value="1"/>
</dbReference>
<comment type="similarity">
    <text evidence="1 4">Belongs to the eIF-2B alpha/beta/delta subunits family.</text>
</comment>
<proteinExistence type="inferred from homology"/>
<dbReference type="Gramene" id="OE9A011937T1">
    <property type="protein sequence ID" value="OE9A011937C1"/>
    <property type="gene ID" value="OE9A011937"/>
</dbReference>
<sequence length="598" mass="64469">MKRKKRNFCLAREVGLVPNLAQVVVGSRGGDFFPPGGGLFPPGGLLPGGGLGPRADGSGLSSRHGFGPISEIGIGSKFGGDVFGSSIKGNGYRPFGGSSVNVPTSKVSDLHGDEDHAPIGDDNDGDRSIGEESVVDMHDYNEAPTADQNQEAPPPLQMTMKRAYKEAPAADHNESLVAIQHKIETMPDYRGLVDEFVAKLNKRKVEGSHATARLTAELLRSVVSLQKLPCKNQASVLMKSVRSVGVRLIAANPTELAVGNIVRRVLHIIREEDVSILTSNTGALNLSTERDDEEILHDNEAVPSSSATAIADKYRSSLCAPSLHALLEDAPSAKAPGRIYTFGVDSEEKYDKYSLSRKLKHFVIEAIKTLIEDIDSCHDQIAQEAVEHIHQNEVILTFGRSRTVLKFLCAAKEKKRSFKLFIAEGAPRCQGHVLAKELAGIGLKSTVIGDAAVFAIISRVNLVIVGAHAVMANGGVIAPIGMNMVALAARKHAIPFVVVAGIHKLCPLYPHNQEVSLNEMRSPSELLEFGKFSNCMDYSTGVGASPLHVANPAFDYVPPELVSLLITDVGGHNPSYMYRLIADYYSADDYFLQEKHDS</sequence>
<evidence type="ECO:0000256" key="2">
    <source>
        <dbReference type="ARBA" id="ARBA00044122"/>
    </source>
</evidence>
<evidence type="ECO:0000313" key="7">
    <source>
        <dbReference type="Proteomes" id="UP000594638"/>
    </source>
</evidence>
<dbReference type="PANTHER" id="PTHR45859">
    <property type="entry name" value="TRANSLATION INITIATION FACTOR EIF-2B SUBUNIT BETA"/>
    <property type="match status" value="1"/>
</dbReference>
<evidence type="ECO:0000256" key="3">
    <source>
        <dbReference type="ARBA" id="ARBA00044228"/>
    </source>
</evidence>
<dbReference type="GO" id="GO:0005085">
    <property type="term" value="F:guanyl-nucleotide exchange factor activity"/>
    <property type="evidence" value="ECO:0007669"/>
    <property type="project" value="TreeGrafter"/>
</dbReference>
<evidence type="ECO:0000313" key="6">
    <source>
        <dbReference type="EMBL" id="CAA2994913.1"/>
    </source>
</evidence>
<dbReference type="AlphaFoldDB" id="A0A8S0STI0"/>
<feature type="compositionally biased region" description="Basic and acidic residues" evidence="5">
    <location>
        <begin position="108"/>
        <end position="130"/>
    </location>
</feature>
<dbReference type="EMBL" id="CACTIH010005485">
    <property type="protein sequence ID" value="CAA2994913.1"/>
    <property type="molecule type" value="Genomic_DNA"/>
</dbReference>
<evidence type="ECO:0000256" key="4">
    <source>
        <dbReference type="RuleBase" id="RU003814"/>
    </source>
</evidence>
<dbReference type="Proteomes" id="UP000594638">
    <property type="component" value="Unassembled WGS sequence"/>
</dbReference>
<reference evidence="6 7" key="1">
    <citation type="submission" date="2019-12" db="EMBL/GenBank/DDBJ databases">
        <authorList>
            <person name="Alioto T."/>
            <person name="Alioto T."/>
            <person name="Gomez Garrido J."/>
        </authorList>
    </citation>
    <scope>NUCLEOTIDE SEQUENCE [LARGE SCALE GENOMIC DNA]</scope>
</reference>
<accession>A0A8S0STI0</accession>
<keyword evidence="7" id="KW-1185">Reference proteome</keyword>
<protein>
    <recommendedName>
        <fullName evidence="2">Translation initiation factor eIF2B subunit beta</fullName>
    </recommendedName>
    <alternativeName>
        <fullName evidence="3">eIF2B GDP-GTP exchange factor subunit beta</fullName>
    </alternativeName>
</protein>